<comment type="caution">
    <text evidence="6">The sequence shown here is derived from an EMBL/GenBank/DDBJ whole genome shotgun (WGS) entry which is preliminary data.</text>
</comment>
<keyword evidence="3" id="KW-0647">Proteasome</keyword>
<gene>
    <name evidence="6" type="ORF">BDFB_013897</name>
</gene>
<evidence type="ECO:0000256" key="4">
    <source>
        <dbReference type="SAM" id="MobiDB-lite"/>
    </source>
</evidence>
<dbReference type="Pfam" id="PF17781">
    <property type="entry name" value="RPN1_RPN2_N"/>
    <property type="match status" value="1"/>
</dbReference>
<keyword evidence="7" id="KW-1185">Reference proteome</keyword>
<dbReference type="GO" id="GO:0043161">
    <property type="term" value="P:proteasome-mediated ubiquitin-dependent protein catabolic process"/>
    <property type="evidence" value="ECO:0007669"/>
    <property type="project" value="TreeGrafter"/>
</dbReference>
<dbReference type="PANTHER" id="PTHR10943">
    <property type="entry name" value="26S PROTEASOME NON-ATPASE REGULATORY SUBUNIT"/>
    <property type="match status" value="1"/>
</dbReference>
<dbReference type="PANTHER" id="PTHR10943:SF1">
    <property type="entry name" value="26S PROTEASOME NON-ATPASE REGULATORY SUBUNIT 2"/>
    <property type="match status" value="1"/>
</dbReference>
<evidence type="ECO:0000313" key="7">
    <source>
        <dbReference type="Proteomes" id="UP000292052"/>
    </source>
</evidence>
<sequence length="512" mass="55964">VTLYQMAFICARQLYPLDLKLEDDDIRSVLENNHLSQFFLTFARELDIMEPKSPEEVYKAWLEPVIFRQTVLGEKLDSARQNLASSFVNGFVNAAFGSDKLLTTEEGNRWIYRNKDIGMMSATAALGLLYLWDVDGGLTPIDKYLYTTDGNIKAGALLALGIVNCRIRNDCDPALALLGDYVESPSEELQIGAVFGIGLAYAGTGRSDVLNLLLPVIQGSKLVKTLGMASLACGLVALGRNNNKMSDVILSKMIESNRLEVLKSPYMLLAGLGVALSYFGTKDDIEVPTTVAEVFEEPFKTMFQTMLQMCAYAGTGDVLIVQELLRIVEEKVDTPEEAPETEPEPKDREKKKAEWDHHLGKAIAVLAVASVSKGEDIGAEMIQRVFSQVSRYGEPSVRKAVPLAIALSSVSDPQPNVVNILTKHSHDADDDVACNAIFGLGYVGAGTNNARLAVGLRQLALYHAKNPFQLFMVRIAQGLVHMGKGTLTLNPLHTDRQLLDPVAMAGIGTILR</sequence>
<feature type="region of interest" description="Disordered" evidence="4">
    <location>
        <begin position="332"/>
        <end position="353"/>
    </location>
</feature>
<dbReference type="SUPFAM" id="SSF48371">
    <property type="entry name" value="ARM repeat"/>
    <property type="match status" value="1"/>
</dbReference>
<evidence type="ECO:0000313" key="6">
    <source>
        <dbReference type="EMBL" id="RZC42288.1"/>
    </source>
</evidence>
<evidence type="ECO:0000256" key="1">
    <source>
        <dbReference type="ARBA" id="ARBA00005460"/>
    </source>
</evidence>
<dbReference type="EMBL" id="QDEB01009383">
    <property type="protein sequence ID" value="RZC42288.1"/>
    <property type="molecule type" value="Genomic_DNA"/>
</dbReference>
<dbReference type="Gene3D" id="1.25.10.10">
    <property type="entry name" value="Leucine-rich Repeat Variant"/>
    <property type="match status" value="1"/>
</dbReference>
<feature type="non-terminal residue" evidence="6">
    <location>
        <position position="1"/>
    </location>
</feature>
<dbReference type="Proteomes" id="UP000292052">
    <property type="component" value="Unassembled WGS sequence"/>
</dbReference>
<evidence type="ECO:0000256" key="3">
    <source>
        <dbReference type="ARBA" id="ARBA00022942"/>
    </source>
</evidence>
<feature type="compositionally biased region" description="Basic and acidic residues" evidence="4">
    <location>
        <begin position="343"/>
        <end position="353"/>
    </location>
</feature>
<proteinExistence type="inferred from homology"/>
<dbReference type="InterPro" id="IPR016024">
    <property type="entry name" value="ARM-type_fold"/>
</dbReference>
<dbReference type="GO" id="GO:0008540">
    <property type="term" value="C:proteasome regulatory particle, base subcomplex"/>
    <property type="evidence" value="ECO:0007669"/>
    <property type="project" value="TreeGrafter"/>
</dbReference>
<reference evidence="6 7" key="1">
    <citation type="submission" date="2017-03" db="EMBL/GenBank/DDBJ databases">
        <title>Genome of the blue death feigning beetle - Asbolus verrucosus.</title>
        <authorList>
            <person name="Rider S.D."/>
        </authorList>
    </citation>
    <scope>NUCLEOTIDE SEQUENCE [LARGE SCALE GENOMIC DNA]</scope>
    <source>
        <strain evidence="6">Butters</strain>
        <tissue evidence="6">Head and leg muscle</tissue>
    </source>
</reference>
<dbReference type="AlphaFoldDB" id="A0A482WD29"/>
<dbReference type="InterPro" id="IPR002015">
    <property type="entry name" value="Proteasome/cyclosome_rpt"/>
</dbReference>
<dbReference type="InterPro" id="IPR040892">
    <property type="entry name" value="RPN1_N"/>
</dbReference>
<comment type="similarity">
    <text evidence="1">Belongs to the proteasome subunit S2 family.</text>
</comment>
<dbReference type="Pfam" id="PF01851">
    <property type="entry name" value="PC_rep"/>
    <property type="match status" value="1"/>
</dbReference>
<dbReference type="OrthoDB" id="10252509at2759"/>
<name>A0A482WD29_ASBVE</name>
<dbReference type="InterPro" id="IPR011989">
    <property type="entry name" value="ARM-like"/>
</dbReference>
<dbReference type="STRING" id="1661398.A0A482WD29"/>
<dbReference type="GO" id="GO:0034515">
    <property type="term" value="C:proteasome storage granule"/>
    <property type="evidence" value="ECO:0007669"/>
    <property type="project" value="TreeGrafter"/>
</dbReference>
<evidence type="ECO:0000259" key="5">
    <source>
        <dbReference type="Pfam" id="PF17781"/>
    </source>
</evidence>
<evidence type="ECO:0000256" key="2">
    <source>
        <dbReference type="ARBA" id="ARBA00022737"/>
    </source>
</evidence>
<keyword evidence="2" id="KW-0677">Repeat</keyword>
<protein>
    <submittedName>
        <fullName evidence="6">PC rep domain containing protein</fullName>
    </submittedName>
</protein>
<organism evidence="6 7">
    <name type="scientific">Asbolus verrucosus</name>
    <name type="common">Desert ironclad beetle</name>
    <dbReference type="NCBI Taxonomy" id="1661398"/>
    <lineage>
        <taxon>Eukaryota</taxon>
        <taxon>Metazoa</taxon>
        <taxon>Ecdysozoa</taxon>
        <taxon>Arthropoda</taxon>
        <taxon>Hexapoda</taxon>
        <taxon>Insecta</taxon>
        <taxon>Pterygota</taxon>
        <taxon>Neoptera</taxon>
        <taxon>Endopterygota</taxon>
        <taxon>Coleoptera</taxon>
        <taxon>Polyphaga</taxon>
        <taxon>Cucujiformia</taxon>
        <taxon>Tenebrionidae</taxon>
        <taxon>Pimeliinae</taxon>
        <taxon>Asbolus</taxon>
    </lineage>
</organism>
<dbReference type="GO" id="GO:0005634">
    <property type="term" value="C:nucleus"/>
    <property type="evidence" value="ECO:0007669"/>
    <property type="project" value="TreeGrafter"/>
</dbReference>
<accession>A0A482WD29</accession>
<feature type="domain" description="RPN1 N-terminal" evidence="5">
    <location>
        <begin position="4"/>
        <end position="63"/>
    </location>
</feature>